<evidence type="ECO:0000256" key="1">
    <source>
        <dbReference type="SAM" id="SignalP"/>
    </source>
</evidence>
<dbReference type="Proteomes" id="UP001240697">
    <property type="component" value="Chromosome"/>
</dbReference>
<dbReference type="Gene3D" id="3.40.190.10">
    <property type="entry name" value="Periplasmic binding protein-like II"/>
    <property type="match status" value="1"/>
</dbReference>
<dbReference type="CDD" id="cd13638">
    <property type="entry name" value="PBP2_EcProx_like"/>
    <property type="match status" value="1"/>
</dbReference>
<evidence type="ECO:0000259" key="2">
    <source>
        <dbReference type="Pfam" id="PF04069"/>
    </source>
</evidence>
<proteinExistence type="predicted"/>
<dbReference type="SUPFAM" id="SSF53850">
    <property type="entry name" value="Periplasmic binding protein-like II"/>
    <property type="match status" value="1"/>
</dbReference>
<feature type="chain" id="PRO_5046173310" evidence="1">
    <location>
        <begin position="43"/>
        <end position="355"/>
    </location>
</feature>
<feature type="signal peptide" evidence="1">
    <location>
        <begin position="1"/>
        <end position="42"/>
    </location>
</feature>
<dbReference type="Gene3D" id="3.40.190.100">
    <property type="entry name" value="Glycine betaine-binding periplasmic protein, domain 2"/>
    <property type="match status" value="1"/>
</dbReference>
<evidence type="ECO:0000313" key="3">
    <source>
        <dbReference type="EMBL" id="WHS66919.1"/>
    </source>
</evidence>
<keyword evidence="4" id="KW-1185">Reference proteome</keyword>
<sequence>MHSSTSAHSSSSAHSFWQRKRRQLTACTLLALGAAAVTVAQAQTASTELPGKGITVQPIKGTVDEEMFQTLLVSRALEKLGYKVLPMKSLENGTQHVAIAQGDATFTATHWMPLHRAFYENNGGDKAFYRAGVYSRNAVQGYLIDKATADKYKITSIMQLKDPKLAALFDTDGDGRADLTGCNPGWGCELAINKHLKSLGLESSITHLQGNYQALIADTITRFKTGKPILYYVWTPFWVNTVLRPGKEVTWLEVPNIPGAQGEDNTELPNGKNYGFQLNQQYILANKAWAEKNPAAARLFAVMQLPIADIDAQNMRMRQGENSAADVNRHVDGWIKAHQKTFDSWLEQARSAARR</sequence>
<dbReference type="Pfam" id="PF04069">
    <property type="entry name" value="OpuAC"/>
    <property type="match status" value="1"/>
</dbReference>
<evidence type="ECO:0000313" key="4">
    <source>
        <dbReference type="Proteomes" id="UP001240697"/>
    </source>
</evidence>
<keyword evidence="1" id="KW-0732">Signal</keyword>
<accession>A0ABY8SYF9</accession>
<dbReference type="InterPro" id="IPR007210">
    <property type="entry name" value="ABC_Gly_betaine_transp_sub-bd"/>
</dbReference>
<dbReference type="RefSeq" id="WP_283487994.1">
    <property type="nucleotide sequence ID" value="NZ_CP125947.1"/>
</dbReference>
<name>A0ABY8SYF9_9BURK</name>
<protein>
    <submittedName>
        <fullName evidence="3">Glycine betaine/L-proline ABC transporter substrate-binding protein ProX</fullName>
    </submittedName>
</protein>
<feature type="domain" description="ABC-type glycine betaine transport system substrate-binding" evidence="2">
    <location>
        <begin position="62"/>
        <end position="335"/>
    </location>
</feature>
<organism evidence="3 4">
    <name type="scientific">Comamonas resistens</name>
    <dbReference type="NCBI Taxonomy" id="3046670"/>
    <lineage>
        <taxon>Bacteria</taxon>
        <taxon>Pseudomonadati</taxon>
        <taxon>Pseudomonadota</taxon>
        <taxon>Betaproteobacteria</taxon>
        <taxon>Burkholderiales</taxon>
        <taxon>Comamonadaceae</taxon>
        <taxon>Comamonas</taxon>
    </lineage>
</organism>
<gene>
    <name evidence="3" type="primary">proX</name>
    <name evidence="3" type="ORF">QMY55_07265</name>
</gene>
<reference evidence="3 4" key="1">
    <citation type="submission" date="2023-05" db="EMBL/GenBank/DDBJ databases">
        <authorList>
            <person name="Yin Y."/>
            <person name="Lu Z."/>
        </authorList>
    </citation>
    <scope>NUCLEOTIDE SEQUENCE [LARGE SCALE GENOMIC DNA]</scope>
    <source>
        <strain evidence="3 4">ZM22</strain>
    </source>
</reference>
<dbReference type="NCBIfam" id="NF008334">
    <property type="entry name" value="PRK11119.1"/>
    <property type="match status" value="1"/>
</dbReference>
<dbReference type="EMBL" id="CP125947">
    <property type="protein sequence ID" value="WHS66919.1"/>
    <property type="molecule type" value="Genomic_DNA"/>
</dbReference>